<dbReference type="Gene3D" id="3.40.50.2300">
    <property type="match status" value="1"/>
</dbReference>
<evidence type="ECO:0000313" key="9">
    <source>
        <dbReference type="Proteomes" id="UP000184603"/>
    </source>
</evidence>
<dbReference type="GO" id="GO:0000160">
    <property type="term" value="P:phosphorelay signal transduction system"/>
    <property type="evidence" value="ECO:0007669"/>
    <property type="project" value="InterPro"/>
</dbReference>
<dbReference type="PROSITE" id="PS50110">
    <property type="entry name" value="RESPONSE_REGULATORY"/>
    <property type="match status" value="1"/>
</dbReference>
<dbReference type="PROSITE" id="PS50043">
    <property type="entry name" value="HTH_LUXR_2"/>
    <property type="match status" value="1"/>
</dbReference>
<dbReference type="SMART" id="SM00448">
    <property type="entry name" value="REC"/>
    <property type="match status" value="1"/>
</dbReference>
<dbReference type="GO" id="GO:0003677">
    <property type="term" value="F:DNA binding"/>
    <property type="evidence" value="ECO:0007669"/>
    <property type="project" value="UniProtKB-KW"/>
</dbReference>
<keyword evidence="2" id="KW-0805">Transcription regulation</keyword>
<feature type="domain" description="Response regulatory" evidence="7">
    <location>
        <begin position="5"/>
        <end position="121"/>
    </location>
</feature>
<evidence type="ECO:0000256" key="1">
    <source>
        <dbReference type="ARBA" id="ARBA00022553"/>
    </source>
</evidence>
<dbReference type="InterPro" id="IPR058245">
    <property type="entry name" value="NreC/VraR/RcsB-like_REC"/>
</dbReference>
<protein>
    <submittedName>
        <fullName evidence="8">Two component transcriptional regulator, LuxR family</fullName>
    </submittedName>
</protein>
<keyword evidence="3" id="KW-0238">DNA-binding</keyword>
<evidence type="ECO:0000313" key="8">
    <source>
        <dbReference type="EMBL" id="SHO51539.1"/>
    </source>
</evidence>
<dbReference type="STRING" id="1121416.SAMN02745220_04054"/>
<dbReference type="Proteomes" id="UP000184603">
    <property type="component" value="Unassembled WGS sequence"/>
</dbReference>
<keyword evidence="1 5" id="KW-0597">Phosphoprotein</keyword>
<dbReference type="PANTHER" id="PTHR43214:SF41">
    <property type="entry name" value="NITRATE_NITRITE RESPONSE REGULATOR PROTEIN NARP"/>
    <property type="match status" value="1"/>
</dbReference>
<gene>
    <name evidence="8" type="ORF">SAMN02745220_04054</name>
</gene>
<dbReference type="CDD" id="cd06170">
    <property type="entry name" value="LuxR_C_like"/>
    <property type="match status" value="1"/>
</dbReference>
<keyword evidence="4" id="KW-0804">Transcription</keyword>
<dbReference type="Pfam" id="PF00072">
    <property type="entry name" value="Response_reg"/>
    <property type="match status" value="1"/>
</dbReference>
<dbReference type="SMART" id="SM00421">
    <property type="entry name" value="HTH_LUXR"/>
    <property type="match status" value="1"/>
</dbReference>
<dbReference type="InterPro" id="IPR000792">
    <property type="entry name" value="Tscrpt_reg_LuxR_C"/>
</dbReference>
<dbReference type="OrthoDB" id="9780312at2"/>
<dbReference type="AlphaFoldDB" id="A0A1M7YG43"/>
<evidence type="ECO:0000256" key="3">
    <source>
        <dbReference type="ARBA" id="ARBA00023125"/>
    </source>
</evidence>
<dbReference type="PRINTS" id="PR00038">
    <property type="entry name" value="HTHLUXR"/>
</dbReference>
<sequence>MKPISVFIVDDHSIVRDGIRQLIVSQNDMEFSGEAGDGAEALKLVKNARPDVVLLDIAMPGLNGLETIGLIKDALLDLKIVILSMHSKESYVQQALGAGALGYVLKASSSKDILSAIRAAARDEYFLSSKIRAGVIESYLKSKKQVPAVRGYDLLTEREQQIFRMIVEGKTTKDIADILCISTKTVEKHRTSVTTKLGVHGRLEMLKYAIKIGVVDPELWIE</sequence>
<dbReference type="InterPro" id="IPR001789">
    <property type="entry name" value="Sig_transdc_resp-reg_receiver"/>
</dbReference>
<dbReference type="InterPro" id="IPR011006">
    <property type="entry name" value="CheY-like_superfamily"/>
</dbReference>
<proteinExistence type="predicted"/>
<feature type="domain" description="HTH luxR-type" evidence="6">
    <location>
        <begin position="148"/>
        <end position="213"/>
    </location>
</feature>
<evidence type="ECO:0000259" key="7">
    <source>
        <dbReference type="PROSITE" id="PS50110"/>
    </source>
</evidence>
<evidence type="ECO:0000256" key="5">
    <source>
        <dbReference type="PROSITE-ProRule" id="PRU00169"/>
    </source>
</evidence>
<dbReference type="PANTHER" id="PTHR43214">
    <property type="entry name" value="TWO-COMPONENT RESPONSE REGULATOR"/>
    <property type="match status" value="1"/>
</dbReference>
<dbReference type="RefSeq" id="WP_159441338.1">
    <property type="nucleotide sequence ID" value="NZ_FRFE01000026.1"/>
</dbReference>
<reference evidence="8 9" key="1">
    <citation type="submission" date="2016-12" db="EMBL/GenBank/DDBJ databases">
        <authorList>
            <person name="Song W.-J."/>
            <person name="Kurnit D.M."/>
        </authorList>
    </citation>
    <scope>NUCLEOTIDE SEQUENCE [LARGE SCALE GENOMIC DNA]</scope>
    <source>
        <strain evidence="8 9">DSM 18488</strain>
    </source>
</reference>
<dbReference type="CDD" id="cd17535">
    <property type="entry name" value="REC_NarL-like"/>
    <property type="match status" value="1"/>
</dbReference>
<accession>A0A1M7YG43</accession>
<evidence type="ECO:0000259" key="6">
    <source>
        <dbReference type="PROSITE" id="PS50043"/>
    </source>
</evidence>
<evidence type="ECO:0000256" key="4">
    <source>
        <dbReference type="ARBA" id="ARBA00023163"/>
    </source>
</evidence>
<dbReference type="InterPro" id="IPR016032">
    <property type="entry name" value="Sig_transdc_resp-reg_C-effctor"/>
</dbReference>
<name>A0A1M7YG43_9BACT</name>
<keyword evidence="9" id="KW-1185">Reference proteome</keyword>
<dbReference type="Pfam" id="PF00196">
    <property type="entry name" value="GerE"/>
    <property type="match status" value="1"/>
</dbReference>
<feature type="modified residue" description="4-aspartylphosphate" evidence="5">
    <location>
        <position position="56"/>
    </location>
</feature>
<evidence type="ECO:0000256" key="2">
    <source>
        <dbReference type="ARBA" id="ARBA00023015"/>
    </source>
</evidence>
<dbReference type="EMBL" id="FRFE01000026">
    <property type="protein sequence ID" value="SHO51539.1"/>
    <property type="molecule type" value="Genomic_DNA"/>
</dbReference>
<dbReference type="InterPro" id="IPR039420">
    <property type="entry name" value="WalR-like"/>
</dbReference>
<dbReference type="GO" id="GO:0006355">
    <property type="term" value="P:regulation of DNA-templated transcription"/>
    <property type="evidence" value="ECO:0007669"/>
    <property type="project" value="InterPro"/>
</dbReference>
<organism evidence="8 9">
    <name type="scientific">Desulfopila aestuarii DSM 18488</name>
    <dbReference type="NCBI Taxonomy" id="1121416"/>
    <lineage>
        <taxon>Bacteria</taxon>
        <taxon>Pseudomonadati</taxon>
        <taxon>Thermodesulfobacteriota</taxon>
        <taxon>Desulfobulbia</taxon>
        <taxon>Desulfobulbales</taxon>
        <taxon>Desulfocapsaceae</taxon>
        <taxon>Desulfopila</taxon>
    </lineage>
</organism>
<dbReference type="SUPFAM" id="SSF46894">
    <property type="entry name" value="C-terminal effector domain of the bipartite response regulators"/>
    <property type="match status" value="1"/>
</dbReference>
<dbReference type="PROSITE" id="PS00622">
    <property type="entry name" value="HTH_LUXR_1"/>
    <property type="match status" value="1"/>
</dbReference>
<dbReference type="SUPFAM" id="SSF52172">
    <property type="entry name" value="CheY-like"/>
    <property type="match status" value="1"/>
</dbReference>